<dbReference type="Proteomes" id="UP000288943">
    <property type="component" value="Chromosome"/>
</dbReference>
<dbReference type="GeneID" id="95373305"/>
<name>A0A410WPD0_9BACL</name>
<reference evidence="3 4" key="1">
    <citation type="submission" date="2018-01" db="EMBL/GenBank/DDBJ databases">
        <title>The whole genome sequencing and assembly of Paenibacillus chitinolyticus KCCM 41400 strain.</title>
        <authorList>
            <person name="Kim J.-Y."/>
            <person name="Park M.-K."/>
            <person name="Lee Y.-J."/>
            <person name="Yi H."/>
            <person name="Bahn Y.-S."/>
            <person name="Kim J.F."/>
            <person name="Lee D.-W."/>
        </authorList>
    </citation>
    <scope>NUCLEOTIDE SEQUENCE [LARGE SCALE GENOMIC DNA]</scope>
    <source>
        <strain evidence="3 4">KCCM 41400</strain>
    </source>
</reference>
<protein>
    <submittedName>
        <fullName evidence="3">DUF1129 domain-containing protein</fullName>
    </submittedName>
    <submittedName>
        <fullName evidence="2">DUF1129 family protein</fullName>
    </submittedName>
</protein>
<dbReference type="KEGG" id="pchi:PC41400_00555"/>
<accession>A0A410WPD0</accession>
<organism evidence="3 4">
    <name type="scientific">Paenibacillus chitinolyticus</name>
    <dbReference type="NCBI Taxonomy" id="79263"/>
    <lineage>
        <taxon>Bacteria</taxon>
        <taxon>Bacillati</taxon>
        <taxon>Bacillota</taxon>
        <taxon>Bacilli</taxon>
        <taxon>Bacillales</taxon>
        <taxon>Paenibacillaceae</taxon>
        <taxon>Paenibacillus</taxon>
    </lineage>
</organism>
<dbReference type="RefSeq" id="WP_042231333.1">
    <property type="nucleotide sequence ID" value="NZ_CP026520.1"/>
</dbReference>
<evidence type="ECO:0000313" key="4">
    <source>
        <dbReference type="Proteomes" id="UP000288943"/>
    </source>
</evidence>
<dbReference type="Gene3D" id="1.10.1900.10">
    <property type="entry name" value="c-terminal domain of poly(a) binding protein"/>
    <property type="match status" value="1"/>
</dbReference>
<evidence type="ECO:0000256" key="1">
    <source>
        <dbReference type="SAM" id="Phobius"/>
    </source>
</evidence>
<evidence type="ECO:0000313" key="5">
    <source>
        <dbReference type="Proteomes" id="UP001527202"/>
    </source>
</evidence>
<dbReference type="Pfam" id="PF06570">
    <property type="entry name" value="DUF1129"/>
    <property type="match status" value="1"/>
</dbReference>
<keyword evidence="1" id="KW-0472">Membrane</keyword>
<feature type="transmembrane region" description="Helical" evidence="1">
    <location>
        <begin position="132"/>
        <end position="152"/>
    </location>
</feature>
<dbReference type="Proteomes" id="UP001527202">
    <property type="component" value="Unassembled WGS sequence"/>
</dbReference>
<feature type="transmembrane region" description="Helical" evidence="1">
    <location>
        <begin position="94"/>
        <end position="120"/>
    </location>
</feature>
<dbReference type="EMBL" id="CP026520">
    <property type="protein sequence ID" value="QAV16269.1"/>
    <property type="molecule type" value="Genomic_DNA"/>
</dbReference>
<dbReference type="OrthoDB" id="1655249at2"/>
<feature type="transmembrane region" description="Helical" evidence="1">
    <location>
        <begin position="192"/>
        <end position="210"/>
    </location>
</feature>
<keyword evidence="5" id="KW-1185">Reference proteome</keyword>
<proteinExistence type="predicted"/>
<dbReference type="EMBL" id="JAMDMJ010000034">
    <property type="protein sequence ID" value="MCY9598728.1"/>
    <property type="molecule type" value="Genomic_DNA"/>
</dbReference>
<dbReference type="SUPFAM" id="SSF158560">
    <property type="entry name" value="BH3980-like"/>
    <property type="match status" value="1"/>
</dbReference>
<sequence>MNTSQMSAENAKLQQQLNEENKKYYGGMLVYIRTSDIDERQGEELLLEMLQHLLQAQKEGRSARVVFGTDPLAYCKDLVSQLPSRGRAERLRMVVMIPWITLTWMFLAYAVTGFLTIMAGAEIGRMNEVSPAFLLIVAVDSILVVKLVLALMNKTAFNGSERKFRLFFLLLYIVSIGAVTAAGILLKPYLPVFTVSPWISLLIFAGGYAGQKVMFGGRGKRGGAGAAG</sequence>
<gene>
    <name evidence="2" type="ORF">M5X16_23515</name>
    <name evidence="3" type="ORF">PC41400_00555</name>
</gene>
<evidence type="ECO:0000313" key="3">
    <source>
        <dbReference type="EMBL" id="QAV16269.1"/>
    </source>
</evidence>
<evidence type="ECO:0000313" key="2">
    <source>
        <dbReference type="EMBL" id="MCY9598728.1"/>
    </source>
</evidence>
<feature type="transmembrane region" description="Helical" evidence="1">
    <location>
        <begin position="164"/>
        <end position="186"/>
    </location>
</feature>
<reference evidence="2 5" key="2">
    <citation type="submission" date="2022-05" db="EMBL/GenBank/DDBJ databases">
        <title>Genome Sequencing of Bee-Associated Microbes.</title>
        <authorList>
            <person name="Dunlap C."/>
        </authorList>
    </citation>
    <scope>NUCLEOTIDE SEQUENCE [LARGE SCALE GENOMIC DNA]</scope>
    <source>
        <strain evidence="2 5">NRRL B-23120</strain>
    </source>
</reference>
<dbReference type="PANTHER" id="PTHR41307:SF1">
    <property type="entry name" value="MEMBRANE PROTEIN"/>
    <property type="match status" value="1"/>
</dbReference>
<dbReference type="InterPro" id="IPR009214">
    <property type="entry name" value="DUF1129"/>
</dbReference>
<dbReference type="AlphaFoldDB" id="A0A410WPD0"/>
<keyword evidence="1" id="KW-0812">Transmembrane</keyword>
<keyword evidence="1" id="KW-1133">Transmembrane helix</keyword>
<dbReference type="PANTHER" id="PTHR41307">
    <property type="entry name" value="MEMBRANE PROTEIN-RELATED"/>
    <property type="match status" value="1"/>
</dbReference>